<dbReference type="InterPro" id="IPR003656">
    <property type="entry name" value="Znf_BED"/>
</dbReference>
<dbReference type="InterPro" id="IPR025525">
    <property type="entry name" value="hAT-like_transposase_RNase-H"/>
</dbReference>
<protein>
    <submittedName>
        <fullName evidence="13">Zinc finger BED domain-containing protein DAYSLEEPER isoform X1</fullName>
    </submittedName>
</protein>
<dbReference type="Pfam" id="PF02892">
    <property type="entry name" value="zf-BED"/>
    <property type="match status" value="1"/>
</dbReference>
<dbReference type="STRING" id="337451.A0A3S3NFF9"/>
<evidence type="ECO:0000259" key="12">
    <source>
        <dbReference type="Pfam" id="PF14372"/>
    </source>
</evidence>
<keyword evidence="14" id="KW-1185">Reference proteome</keyword>
<keyword evidence="8" id="KW-0804">Transcription</keyword>
<name>A0A3S3NFF9_9MAGN</name>
<dbReference type="GO" id="GO:0046983">
    <property type="term" value="F:protein dimerization activity"/>
    <property type="evidence" value="ECO:0007669"/>
    <property type="project" value="InterPro"/>
</dbReference>
<evidence type="ECO:0000256" key="5">
    <source>
        <dbReference type="ARBA" id="ARBA00022833"/>
    </source>
</evidence>
<feature type="domain" description="HAT C-terminal dimerisation" evidence="11">
    <location>
        <begin position="565"/>
        <end position="644"/>
    </location>
</feature>
<keyword evidence="3" id="KW-0479">Metal-binding</keyword>
<feature type="domain" description="hAT-like transposase RNase-H fold" evidence="12">
    <location>
        <begin position="431"/>
        <end position="511"/>
    </location>
</feature>
<evidence type="ECO:0000256" key="1">
    <source>
        <dbReference type="ARBA" id="ARBA00004123"/>
    </source>
</evidence>
<evidence type="ECO:0000256" key="6">
    <source>
        <dbReference type="ARBA" id="ARBA00023015"/>
    </source>
</evidence>
<evidence type="ECO:0000256" key="3">
    <source>
        <dbReference type="ARBA" id="ARBA00022723"/>
    </source>
</evidence>
<dbReference type="SMART" id="SM00614">
    <property type="entry name" value="ZnF_BED"/>
    <property type="match status" value="1"/>
</dbReference>
<dbReference type="GO" id="GO:0003677">
    <property type="term" value="F:DNA binding"/>
    <property type="evidence" value="ECO:0007669"/>
    <property type="project" value="UniProtKB-KW"/>
</dbReference>
<sequence>MMVDHQHEGNDQVAEMEPKSMMDMAMIPNIESHPIDIRLESSDKGNVVSSMKPRKKSMTSLYLKFFETAPDGKSRRCKFCQQSYSISTATGNLGRHLNNRHPGYNRQQGDASTPVPQPVSIAKKAPPAAKAVSVDSDRLNWLLLKCFIGGSLPLSAFEDEGLGNSFKYLNSSAKFWSREKLQTVILEVFRTMQEDLRASIEQVQSMISIGLDFWTSYEQISYMSITGHWIDENWSPCKVLLDISHIPYPCESAEIYHTLLKVLKMFNIDNGILCCTHDNSQRAIHACHTLKEDLDSRKLNDLQFFYIPCAARTLNLIIDDGLKIMKPMISRIREFALQMNASSEIALDFRKVAEAYQEGSWKIPLDASTRWSGEYTMLDIVRKAHSAIENVVNKHGGTLTRSMLLNTTEKNLMNMMHAYLEPFHKTTNNLCTSKSPTVGLVLFFMDHVIEMINACRDSHGNPDWLKSTADEMSKKARSYSSQINNLCIYISAILDPRIKGEYLPENLNTENYTEAARSRFVRRYSFPAISNCYTSAQDDEGSSVSFAEEIARKKRRGSMSSATDELTQYMSEPPAPIAADAFDWWKGNCTRYPRLSVMARDFLAVQATSVAPDELFSSKGDEVDKQRICLPHSYVQPVLCIRSWNKSGYKLKFRAAEIDYEKLMEFDIAADNATKVLSVT</sequence>
<evidence type="ECO:0000256" key="4">
    <source>
        <dbReference type="ARBA" id="ARBA00022771"/>
    </source>
</evidence>
<dbReference type="GO" id="GO:0005634">
    <property type="term" value="C:nucleus"/>
    <property type="evidence" value="ECO:0007669"/>
    <property type="project" value="UniProtKB-SubCell"/>
</dbReference>
<dbReference type="InterPro" id="IPR008906">
    <property type="entry name" value="HATC_C_dom"/>
</dbReference>
<evidence type="ECO:0000259" key="11">
    <source>
        <dbReference type="Pfam" id="PF05699"/>
    </source>
</evidence>
<dbReference type="Pfam" id="PF14372">
    <property type="entry name" value="hAT-like_RNase-H"/>
    <property type="match status" value="1"/>
</dbReference>
<dbReference type="PANTHER" id="PTHR46481">
    <property type="entry name" value="ZINC FINGER BED DOMAIN-CONTAINING PROTEIN 4"/>
    <property type="match status" value="1"/>
</dbReference>
<dbReference type="GO" id="GO:0008270">
    <property type="term" value="F:zinc ion binding"/>
    <property type="evidence" value="ECO:0007669"/>
    <property type="project" value="UniProtKB-KW"/>
</dbReference>
<keyword evidence="4" id="KW-0863">Zinc-finger</keyword>
<dbReference type="AlphaFoldDB" id="A0A3S3NFF9"/>
<dbReference type="OrthoDB" id="1715602at2759"/>
<evidence type="ECO:0000256" key="7">
    <source>
        <dbReference type="ARBA" id="ARBA00023125"/>
    </source>
</evidence>
<evidence type="ECO:0000313" key="14">
    <source>
        <dbReference type="Proteomes" id="UP000283530"/>
    </source>
</evidence>
<evidence type="ECO:0000313" key="13">
    <source>
        <dbReference type="EMBL" id="RWR94000.1"/>
    </source>
</evidence>
<comment type="caution">
    <text evidence="13">The sequence shown here is derived from an EMBL/GenBank/DDBJ whole genome shotgun (WGS) entry which is preliminary data.</text>
</comment>
<dbReference type="InterPro" id="IPR012337">
    <property type="entry name" value="RNaseH-like_sf"/>
</dbReference>
<gene>
    <name evidence="13" type="ORF">CKAN_02327800</name>
</gene>
<reference evidence="13 14" key="1">
    <citation type="journal article" date="2019" name="Nat. Plants">
        <title>Stout camphor tree genome fills gaps in understanding of flowering plant genome evolution.</title>
        <authorList>
            <person name="Chaw S.M."/>
            <person name="Liu Y.C."/>
            <person name="Wu Y.W."/>
            <person name="Wang H.Y."/>
            <person name="Lin C.I."/>
            <person name="Wu C.S."/>
            <person name="Ke H.M."/>
            <person name="Chang L.Y."/>
            <person name="Hsu C.Y."/>
            <person name="Yang H.T."/>
            <person name="Sudianto E."/>
            <person name="Hsu M.H."/>
            <person name="Wu K.P."/>
            <person name="Wang L.N."/>
            <person name="Leebens-Mack J.H."/>
            <person name="Tsai I.J."/>
        </authorList>
    </citation>
    <scope>NUCLEOTIDE SEQUENCE [LARGE SCALE GENOMIC DNA]</scope>
    <source>
        <strain evidence="14">cv. Chaw 1501</strain>
        <tissue evidence="13">Young leaves</tissue>
    </source>
</reference>
<dbReference type="EMBL" id="QPKB01000010">
    <property type="protein sequence ID" value="RWR94000.1"/>
    <property type="molecule type" value="Genomic_DNA"/>
</dbReference>
<keyword evidence="9" id="KW-0539">Nucleus</keyword>
<dbReference type="InterPro" id="IPR052035">
    <property type="entry name" value="ZnF_BED_domain_contain"/>
</dbReference>
<comment type="subcellular location">
    <subcellularLocation>
        <location evidence="1">Nucleus</location>
    </subcellularLocation>
</comment>
<evidence type="ECO:0000256" key="9">
    <source>
        <dbReference type="ARBA" id="ARBA00023242"/>
    </source>
</evidence>
<dbReference type="SUPFAM" id="SSF53098">
    <property type="entry name" value="Ribonuclease H-like"/>
    <property type="match status" value="1"/>
</dbReference>
<keyword evidence="5" id="KW-0862">Zinc</keyword>
<feature type="domain" description="BED-type" evidence="10">
    <location>
        <begin position="61"/>
        <end position="102"/>
    </location>
</feature>
<dbReference type="Proteomes" id="UP000283530">
    <property type="component" value="Unassembled WGS sequence"/>
</dbReference>
<keyword evidence="6" id="KW-0805">Transcription regulation</keyword>
<evidence type="ECO:0000259" key="10">
    <source>
        <dbReference type="Pfam" id="PF02892"/>
    </source>
</evidence>
<keyword evidence="7" id="KW-0238">DNA-binding</keyword>
<accession>A0A3S3NFF9</accession>
<proteinExistence type="predicted"/>
<comment type="subunit">
    <text evidence="2">Homodimer.</text>
</comment>
<organism evidence="13 14">
    <name type="scientific">Cinnamomum micranthum f. kanehirae</name>
    <dbReference type="NCBI Taxonomy" id="337451"/>
    <lineage>
        <taxon>Eukaryota</taxon>
        <taxon>Viridiplantae</taxon>
        <taxon>Streptophyta</taxon>
        <taxon>Embryophyta</taxon>
        <taxon>Tracheophyta</taxon>
        <taxon>Spermatophyta</taxon>
        <taxon>Magnoliopsida</taxon>
        <taxon>Magnoliidae</taxon>
        <taxon>Laurales</taxon>
        <taxon>Lauraceae</taxon>
        <taxon>Cinnamomum</taxon>
    </lineage>
</organism>
<evidence type="ECO:0000256" key="8">
    <source>
        <dbReference type="ARBA" id="ARBA00023163"/>
    </source>
</evidence>
<dbReference type="Pfam" id="PF05699">
    <property type="entry name" value="Dimer_Tnp_hAT"/>
    <property type="match status" value="1"/>
</dbReference>
<evidence type="ECO:0000256" key="2">
    <source>
        <dbReference type="ARBA" id="ARBA00011738"/>
    </source>
</evidence>
<dbReference type="PANTHER" id="PTHR46481:SF7">
    <property type="entry name" value="ZINC FINGER BED DOMAIN-CONTAINING PROTEIN RICESLEEPER 2-LIKE"/>
    <property type="match status" value="1"/>
</dbReference>